<keyword evidence="3" id="KW-1133">Transmembrane helix</keyword>
<feature type="transmembrane region" description="Helical" evidence="3">
    <location>
        <begin position="91"/>
        <end position="111"/>
    </location>
</feature>
<feature type="compositionally biased region" description="Low complexity" evidence="2">
    <location>
        <begin position="813"/>
        <end position="827"/>
    </location>
</feature>
<feature type="compositionally biased region" description="Low complexity" evidence="2">
    <location>
        <begin position="859"/>
        <end position="875"/>
    </location>
</feature>
<reference evidence="5" key="1">
    <citation type="journal article" date="2011" name="Genome Biol.">
        <title>Comparative and functional genomics provide insights into the pathogenicity of dermatophytic fungi.</title>
        <authorList>
            <person name="Burmester A."/>
            <person name="Shelest E."/>
            <person name="Gloeckner G."/>
            <person name="Heddergott C."/>
            <person name="Schindler S."/>
            <person name="Staib P."/>
            <person name="Heidel A."/>
            <person name="Felder M."/>
            <person name="Petzold A."/>
            <person name="Szafranski K."/>
            <person name="Feuermann M."/>
            <person name="Pedruzzi I."/>
            <person name="Priebe S."/>
            <person name="Groth M."/>
            <person name="Winkler R."/>
            <person name="Li W."/>
            <person name="Kniemeyer O."/>
            <person name="Schroeckh V."/>
            <person name="Hertweck C."/>
            <person name="Hube B."/>
            <person name="White T.C."/>
            <person name="Platzer M."/>
            <person name="Guthke R."/>
            <person name="Heitman J."/>
            <person name="Woestemeyer J."/>
            <person name="Zipfel P.F."/>
            <person name="Monod M."/>
            <person name="Brakhage A.A."/>
        </authorList>
    </citation>
    <scope>NUCLEOTIDE SEQUENCE [LARGE SCALE GENOMIC DNA]</scope>
    <source>
        <strain evidence="5">ATCC MYA-4681 / CBS 112371</strain>
    </source>
</reference>
<feature type="region of interest" description="Disordered" evidence="2">
    <location>
        <begin position="426"/>
        <end position="451"/>
    </location>
</feature>
<dbReference type="Proteomes" id="UP000008866">
    <property type="component" value="Unassembled WGS sequence"/>
</dbReference>
<dbReference type="GeneID" id="9521277"/>
<keyword evidence="5" id="KW-1185">Reference proteome</keyword>
<evidence type="ECO:0000256" key="3">
    <source>
        <dbReference type="SAM" id="Phobius"/>
    </source>
</evidence>
<evidence type="ECO:0000313" key="4">
    <source>
        <dbReference type="EMBL" id="EFE33219.1"/>
    </source>
</evidence>
<evidence type="ECO:0000313" key="5">
    <source>
        <dbReference type="Proteomes" id="UP000008866"/>
    </source>
</evidence>
<proteinExistence type="predicted"/>
<keyword evidence="1" id="KW-0175">Coiled coil</keyword>
<evidence type="ECO:0000256" key="1">
    <source>
        <dbReference type="SAM" id="Coils"/>
    </source>
</evidence>
<organism evidence="4 5">
    <name type="scientific">Arthroderma benhamiae (strain ATCC MYA-4681 / CBS 112371)</name>
    <name type="common">Trichophyton mentagrophytes</name>
    <dbReference type="NCBI Taxonomy" id="663331"/>
    <lineage>
        <taxon>Eukaryota</taxon>
        <taxon>Fungi</taxon>
        <taxon>Dikarya</taxon>
        <taxon>Ascomycota</taxon>
        <taxon>Pezizomycotina</taxon>
        <taxon>Eurotiomycetes</taxon>
        <taxon>Eurotiomycetidae</taxon>
        <taxon>Onygenales</taxon>
        <taxon>Arthrodermataceae</taxon>
        <taxon>Trichophyton</taxon>
    </lineage>
</organism>
<feature type="transmembrane region" description="Helical" evidence="3">
    <location>
        <begin position="131"/>
        <end position="150"/>
    </location>
</feature>
<feature type="region of interest" description="Disordered" evidence="2">
    <location>
        <begin position="271"/>
        <end position="297"/>
    </location>
</feature>
<name>D4AUQ4_ARTBC</name>
<feature type="coiled-coil region" evidence="1">
    <location>
        <begin position="624"/>
        <end position="658"/>
    </location>
</feature>
<sequence>MDLLYHIQLRTPSRPNGRPRQPFFQALLPSSRTRRLQLLSTLYWPSLIASSLHRVWQALLSYRLTRGTPSMRFRFVDLLGERRRRSKDSRATGSFISYWPGILECLHIYAYLLLPNDRRSKHPSPFPRLKIFHSSSAVGLLLACFLAQILRLLPPALRILAAHYYYIWQQQTLLDRDLRDRCLSLLRIIPGGFMFFYAFSAFLFLSASFIACFFLVVINRVVIYACDSLACAHGKTCRAALLLAGKQSHIASTGRGGIEQALGSPEDIAMEETSPARGEEVRDPNVSKDERETSAAPKALAVKNKQCPYCNQTFTSSSLGRHLDQYLYKKKPDGVHNVEEIRQLRSSITRRTARGGTKQNSPEVSTASGPASGSAAAVGAASTATGPDPHSVAPLQLNSSGAGKPYRLLINQPTWHATGVINDIPNSSPVSQLRIPSTSLERSNRLTSSNSTETTRALELALREVLDSVKAAALKLFLTRFHNSNHTQSISPFDFDLQSQTFPALCLQALPHPPSLFSTHPFPSPNSFPIDPPSVNQREIVQQALRAQVHQWKYDQLTAANSASSSSSSHQSQSSSHDAGMIEKVAYQHEEIIPRHLELSLQNWMELSPAAQRELWHLEIVRAFAREAEKRKKIEAQLHRTQQEANQLRAQVEKLASCQWPREFAIFPPNLLPISPDIARELDRHDSRIHSPESSKWDYDNLVAKWQRVVMHDRSMGRSGVGGLDNTNTEVSALPSIPRQPYSTRVASPLQRSNQLPPPVSTSPKHQPPFQRHPHPPPSPARQSPRNEDREPIEPAEYFRPPKRPRPHEDQPPNRFSSPGSSSPRYSWNHPPALEPYSTPQNRSNSVLSPTLPRGPVFPVSSGTPATPPASGSAARQSGGQASEGVAPPHRLSNASGPTDGSGSDRVEASPKTQIQYTPKEQDSRETH</sequence>
<dbReference type="AlphaFoldDB" id="D4AUQ4"/>
<gene>
    <name evidence="4" type="ORF">ARB_07971</name>
</gene>
<feature type="region of interest" description="Disordered" evidence="2">
    <location>
        <begin position="716"/>
        <end position="928"/>
    </location>
</feature>
<protein>
    <submittedName>
        <fullName evidence="4">Uncharacterized protein</fullName>
    </submittedName>
</protein>
<dbReference type="KEGG" id="abe:ARB_07971"/>
<dbReference type="HOGENOM" id="CLU_014177_0_0_1"/>
<feature type="compositionally biased region" description="Polar residues" evidence="2">
    <location>
        <begin position="741"/>
        <end position="755"/>
    </location>
</feature>
<keyword evidence="3" id="KW-0812">Transmembrane</keyword>
<keyword evidence="3" id="KW-0472">Membrane</keyword>
<dbReference type="RefSeq" id="XP_003013859.1">
    <property type="nucleotide sequence ID" value="XM_003013813.1"/>
</dbReference>
<comment type="caution">
    <text evidence="4">The sequence shown here is derived from an EMBL/GenBank/DDBJ whole genome shotgun (WGS) entry which is preliminary data.</text>
</comment>
<feature type="region of interest" description="Disordered" evidence="2">
    <location>
        <begin position="345"/>
        <end position="398"/>
    </location>
</feature>
<feature type="transmembrane region" description="Helical" evidence="3">
    <location>
        <begin position="194"/>
        <end position="218"/>
    </location>
</feature>
<feature type="compositionally biased region" description="Polar residues" evidence="2">
    <location>
        <begin position="893"/>
        <end position="902"/>
    </location>
</feature>
<dbReference type="EMBL" id="ABSU01000011">
    <property type="protein sequence ID" value="EFE33219.1"/>
    <property type="molecule type" value="Genomic_DNA"/>
</dbReference>
<dbReference type="eggNOG" id="ENOG502SC6I">
    <property type="taxonomic scope" value="Eukaryota"/>
</dbReference>
<evidence type="ECO:0000256" key="2">
    <source>
        <dbReference type="SAM" id="MobiDB-lite"/>
    </source>
</evidence>
<feature type="compositionally biased region" description="Basic and acidic residues" evidence="2">
    <location>
        <begin position="277"/>
        <end position="293"/>
    </location>
</feature>
<feature type="compositionally biased region" description="Polar residues" evidence="2">
    <location>
        <begin position="838"/>
        <end position="849"/>
    </location>
</feature>
<feature type="compositionally biased region" description="Low complexity" evidence="2">
    <location>
        <begin position="364"/>
        <end position="387"/>
    </location>
</feature>
<accession>D4AUQ4</accession>